<evidence type="ECO:0000256" key="6">
    <source>
        <dbReference type="ARBA" id="ARBA00022617"/>
    </source>
</evidence>
<evidence type="ECO:0000256" key="13">
    <source>
        <dbReference type="ARBA" id="ARBA00023136"/>
    </source>
</evidence>
<dbReference type="PANTHER" id="PTHR24300">
    <property type="entry name" value="CYTOCHROME P450 508A4-RELATED"/>
    <property type="match status" value="1"/>
</dbReference>
<dbReference type="Ensembl" id="ENSCWAT00000004523.1">
    <property type="protein sequence ID" value="ENSCWAP00000004176.1"/>
    <property type="gene ID" value="ENSCWAG00000003274.1"/>
</dbReference>
<comment type="subcellular location">
    <subcellularLocation>
        <location evidence="3">Endoplasmic reticulum membrane</location>
    </subcellularLocation>
    <subcellularLocation>
        <location evidence="2">Microsome membrane</location>
    </subcellularLocation>
</comment>
<sequence length="124" mass="13560">RVWLWSWCSVSSCLLLLSLWKQSSGKGKLPPGPTALLILGNILELDVKNTGKSLTNVSKFYLRKNTLCFGMKPTVVLCDCEAVKEALIDLGEEISQRGSLPVLARAAKGCARCACVHVQLWTRG</sequence>
<keyword evidence="14" id="KW-0732">Signal</keyword>
<dbReference type="GO" id="GO:0005789">
    <property type="term" value="C:endoplasmic reticulum membrane"/>
    <property type="evidence" value="ECO:0007669"/>
    <property type="project" value="UniProtKB-SubCell"/>
</dbReference>
<dbReference type="GeneTree" id="ENSGT00940000154299"/>
<dbReference type="InterPro" id="IPR036396">
    <property type="entry name" value="Cyt_P450_sf"/>
</dbReference>
<evidence type="ECO:0000256" key="7">
    <source>
        <dbReference type="ARBA" id="ARBA00022723"/>
    </source>
</evidence>
<dbReference type="EC" id="1.14.14.1" evidence="5"/>
<name>A0A8C3VUD7_9CETA</name>
<evidence type="ECO:0000256" key="1">
    <source>
        <dbReference type="ARBA" id="ARBA00001971"/>
    </source>
</evidence>
<dbReference type="Gene3D" id="1.10.630.10">
    <property type="entry name" value="Cytochrome P450"/>
    <property type="match status" value="1"/>
</dbReference>
<dbReference type="GO" id="GO:0016712">
    <property type="term" value="F:oxidoreductase activity, acting on paired donors, with incorporation or reduction of molecular oxygen, reduced flavin or flavoprotein as one donor, and incorporation of one atom of oxygen"/>
    <property type="evidence" value="ECO:0007669"/>
    <property type="project" value="UniProtKB-EC"/>
</dbReference>
<evidence type="ECO:0000313" key="15">
    <source>
        <dbReference type="Ensembl" id="ENSCWAP00000004176.1"/>
    </source>
</evidence>
<dbReference type="PANTHER" id="PTHR24300:SF400">
    <property type="entry name" value="CYTOCHROME P450 2C9"/>
    <property type="match status" value="1"/>
</dbReference>
<keyword evidence="13" id="KW-0472">Membrane</keyword>
<evidence type="ECO:0000256" key="4">
    <source>
        <dbReference type="ARBA" id="ARBA00010617"/>
    </source>
</evidence>
<dbReference type="InterPro" id="IPR050182">
    <property type="entry name" value="Cytochrome_P450_fam2"/>
</dbReference>
<dbReference type="GO" id="GO:0006805">
    <property type="term" value="P:xenobiotic metabolic process"/>
    <property type="evidence" value="ECO:0007669"/>
    <property type="project" value="TreeGrafter"/>
</dbReference>
<protein>
    <recommendedName>
        <fullName evidence="5">unspecific monooxygenase</fullName>
        <ecNumber evidence="5">1.14.14.1</ecNumber>
    </recommendedName>
</protein>
<evidence type="ECO:0000256" key="9">
    <source>
        <dbReference type="ARBA" id="ARBA00022848"/>
    </source>
</evidence>
<evidence type="ECO:0000256" key="12">
    <source>
        <dbReference type="ARBA" id="ARBA00023033"/>
    </source>
</evidence>
<keyword evidence="7" id="KW-0479">Metal-binding</keyword>
<dbReference type="InterPro" id="IPR002401">
    <property type="entry name" value="Cyt_P450_E_grp-I"/>
</dbReference>
<accession>A0A8C3VUD7</accession>
<keyword evidence="6" id="KW-0349">Heme</keyword>
<dbReference type="GO" id="GO:0006082">
    <property type="term" value="P:organic acid metabolic process"/>
    <property type="evidence" value="ECO:0007669"/>
    <property type="project" value="TreeGrafter"/>
</dbReference>
<dbReference type="GO" id="GO:0020037">
    <property type="term" value="F:heme binding"/>
    <property type="evidence" value="ECO:0007669"/>
    <property type="project" value="InterPro"/>
</dbReference>
<evidence type="ECO:0000256" key="3">
    <source>
        <dbReference type="ARBA" id="ARBA00004586"/>
    </source>
</evidence>
<evidence type="ECO:0000256" key="5">
    <source>
        <dbReference type="ARBA" id="ARBA00012109"/>
    </source>
</evidence>
<dbReference type="InterPro" id="IPR001128">
    <property type="entry name" value="Cyt_P450"/>
</dbReference>
<dbReference type="Pfam" id="PF00067">
    <property type="entry name" value="p450"/>
    <property type="match status" value="1"/>
</dbReference>
<evidence type="ECO:0000256" key="11">
    <source>
        <dbReference type="ARBA" id="ARBA00023004"/>
    </source>
</evidence>
<evidence type="ECO:0000256" key="10">
    <source>
        <dbReference type="ARBA" id="ARBA00023002"/>
    </source>
</evidence>
<keyword evidence="12" id="KW-0503">Monooxygenase</keyword>
<keyword evidence="16" id="KW-1185">Reference proteome</keyword>
<evidence type="ECO:0000256" key="14">
    <source>
        <dbReference type="SAM" id="SignalP"/>
    </source>
</evidence>
<evidence type="ECO:0000256" key="8">
    <source>
        <dbReference type="ARBA" id="ARBA00022824"/>
    </source>
</evidence>
<reference evidence="15" key="2">
    <citation type="submission" date="2025-09" db="UniProtKB">
        <authorList>
            <consortium name="Ensembl"/>
        </authorList>
    </citation>
    <scope>IDENTIFICATION</scope>
</reference>
<dbReference type="SUPFAM" id="SSF48264">
    <property type="entry name" value="Cytochrome P450"/>
    <property type="match status" value="1"/>
</dbReference>
<dbReference type="Proteomes" id="UP000694540">
    <property type="component" value="Unplaced"/>
</dbReference>
<keyword evidence="10" id="KW-0560">Oxidoreductase</keyword>
<reference evidence="15" key="1">
    <citation type="submission" date="2025-08" db="UniProtKB">
        <authorList>
            <consortium name="Ensembl"/>
        </authorList>
    </citation>
    <scope>IDENTIFICATION</scope>
</reference>
<comment type="similarity">
    <text evidence="4">Belongs to the cytochrome P450 family.</text>
</comment>
<organism evidence="15 16">
    <name type="scientific">Catagonus wagneri</name>
    <name type="common">Chacoan peccary</name>
    <dbReference type="NCBI Taxonomy" id="51154"/>
    <lineage>
        <taxon>Eukaryota</taxon>
        <taxon>Metazoa</taxon>
        <taxon>Chordata</taxon>
        <taxon>Craniata</taxon>
        <taxon>Vertebrata</taxon>
        <taxon>Euteleostomi</taxon>
        <taxon>Mammalia</taxon>
        <taxon>Eutheria</taxon>
        <taxon>Laurasiatheria</taxon>
        <taxon>Artiodactyla</taxon>
        <taxon>Suina</taxon>
        <taxon>Tayassuidae</taxon>
        <taxon>Catagonus</taxon>
    </lineage>
</organism>
<comment type="cofactor">
    <cofactor evidence="1">
        <name>heme</name>
        <dbReference type="ChEBI" id="CHEBI:30413"/>
    </cofactor>
</comment>
<evidence type="ECO:0000313" key="16">
    <source>
        <dbReference type="Proteomes" id="UP000694540"/>
    </source>
</evidence>
<dbReference type="AlphaFoldDB" id="A0A8C3VUD7"/>
<dbReference type="GO" id="GO:0005506">
    <property type="term" value="F:iron ion binding"/>
    <property type="evidence" value="ECO:0007669"/>
    <property type="project" value="InterPro"/>
</dbReference>
<evidence type="ECO:0000256" key="2">
    <source>
        <dbReference type="ARBA" id="ARBA00004524"/>
    </source>
</evidence>
<proteinExistence type="inferred from homology"/>
<keyword evidence="8" id="KW-0256">Endoplasmic reticulum</keyword>
<keyword evidence="9" id="KW-0492">Microsome</keyword>
<feature type="signal peptide" evidence="14">
    <location>
        <begin position="1"/>
        <end position="25"/>
    </location>
</feature>
<feature type="chain" id="PRO_5034275396" description="unspecific monooxygenase" evidence="14">
    <location>
        <begin position="26"/>
        <end position="124"/>
    </location>
</feature>
<dbReference type="PRINTS" id="PR00463">
    <property type="entry name" value="EP450I"/>
</dbReference>
<keyword evidence="11" id="KW-0408">Iron</keyword>